<dbReference type="SUPFAM" id="SSF69318">
    <property type="entry name" value="Integrin alpha N-terminal domain"/>
    <property type="match status" value="1"/>
</dbReference>
<dbReference type="OrthoDB" id="9762883at2"/>
<comment type="caution">
    <text evidence="1">The sequence shown here is derived from an EMBL/GenBank/DDBJ whole genome shotgun (WGS) entry which is preliminary data.</text>
</comment>
<proteinExistence type="predicted"/>
<evidence type="ECO:0000313" key="2">
    <source>
        <dbReference type="Proteomes" id="UP000030012"/>
    </source>
</evidence>
<sequence length="291" mass="34184">MKKNHKLLLCIFLLVIFTYCTNKIKVNTSAEVATFSSNKNIEKYIPSGSELKKPIYPKRAKYIMYDDLYGDKEKEVIITLKDKNDKNTGGFIVLKKDGNSFKEVFKEYGKNKNIYEVTFADLDGDNKDELLVGFSTEEPSKNILKIYKYIEKDDKLKEVASHKYSKLDVKLMESDNRNSDKKKIAIWNKLDGDVYLVNVLKYDNNKLIESKEDYPYYFDKVVSYYKSKLRKNNNKNSATMWYYLVDAQIKANKQKEALNSIYEVKKIKPKGYENMEDMFKKLEKSIVDNFK</sequence>
<organism evidence="1 2">
    <name type="scientific">Clostridium novyi A str. 4552</name>
    <dbReference type="NCBI Taxonomy" id="1444289"/>
    <lineage>
        <taxon>Bacteria</taxon>
        <taxon>Bacillati</taxon>
        <taxon>Bacillota</taxon>
        <taxon>Clostridia</taxon>
        <taxon>Eubacteriales</taxon>
        <taxon>Clostridiaceae</taxon>
        <taxon>Clostridium</taxon>
    </lineage>
</organism>
<evidence type="ECO:0000313" key="1">
    <source>
        <dbReference type="EMBL" id="KGM96515.1"/>
    </source>
</evidence>
<protein>
    <submittedName>
        <fullName evidence="1">Uncharacterized protein</fullName>
    </submittedName>
</protein>
<dbReference type="Proteomes" id="UP000030012">
    <property type="component" value="Unassembled WGS sequence"/>
</dbReference>
<name>A0A0A0IA68_CLONO</name>
<dbReference type="EMBL" id="JENJ01000021">
    <property type="protein sequence ID" value="KGM96515.1"/>
    <property type="molecule type" value="Genomic_DNA"/>
</dbReference>
<dbReference type="AlphaFoldDB" id="A0A0A0IA68"/>
<dbReference type="RefSeq" id="WP_039254760.1">
    <property type="nucleotide sequence ID" value="NZ_JENJ01000021.1"/>
</dbReference>
<reference evidence="1 2" key="1">
    <citation type="submission" date="2014-01" db="EMBL/GenBank/DDBJ databases">
        <title>Plasmidome dynamics in the species complex Clostridium novyi sensu lato converts strains of independent lineages into distinctly different pathogens.</title>
        <authorList>
            <person name="Skarin H."/>
            <person name="Segerman B."/>
        </authorList>
    </citation>
    <scope>NUCLEOTIDE SEQUENCE [LARGE SCALE GENOMIC DNA]</scope>
    <source>
        <strain evidence="1 2">4552</strain>
    </source>
</reference>
<dbReference type="InterPro" id="IPR028994">
    <property type="entry name" value="Integrin_alpha_N"/>
</dbReference>
<gene>
    <name evidence="1" type="ORF">Z968_06310</name>
</gene>
<accession>A0A0A0IA68</accession>